<organism evidence="2 3">
    <name type="scientific">Nocardioides pocheonensis</name>
    <dbReference type="NCBI Taxonomy" id="661485"/>
    <lineage>
        <taxon>Bacteria</taxon>
        <taxon>Bacillati</taxon>
        <taxon>Actinomycetota</taxon>
        <taxon>Actinomycetes</taxon>
        <taxon>Propionibacteriales</taxon>
        <taxon>Nocardioidaceae</taxon>
        <taxon>Nocardioides</taxon>
    </lineage>
</organism>
<comment type="caution">
    <text evidence="2">The sequence shown here is derived from an EMBL/GenBank/DDBJ whole genome shotgun (WGS) entry which is preliminary data.</text>
</comment>
<protein>
    <submittedName>
        <fullName evidence="2">TIGR02206 family membrane protein</fullName>
    </submittedName>
</protein>
<name>A0A3N0GLP2_9ACTN</name>
<feature type="transmembrane region" description="Helical" evidence="1">
    <location>
        <begin position="200"/>
        <end position="218"/>
    </location>
</feature>
<sequence>MPRTLPAPSDRSRGATRGRAALQWPVPVRRAGPEEHDGRVTAPLASEKFQAFTGQHWLLIGIFLIGLVVVIVRGRSHRGTPRERPIRRGYAVVLALAAVTMLVYYTVEPGGFRLGTSLPLELCDLAEFTAVVALWTKSPRAAAFTYYVALTLSIQAIVTPSLGQTFPSPRYFGFWTLHFLVVWAAAYLTWGLGFRPTWSLYRATLVATLVWALVAFPLNEVLDTDYGYLNRKPSSASLLDLLGPWPWYLVAAAAIIATGWALVLTLPWTLAARRRAADPAAGQSARSTITGA</sequence>
<keyword evidence="1" id="KW-0472">Membrane</keyword>
<keyword evidence="1" id="KW-1133">Transmembrane helix</keyword>
<dbReference type="Pfam" id="PF14808">
    <property type="entry name" value="TMEM164"/>
    <property type="match status" value="1"/>
</dbReference>
<evidence type="ECO:0000313" key="3">
    <source>
        <dbReference type="Proteomes" id="UP000279994"/>
    </source>
</evidence>
<dbReference type="EMBL" id="RJSF01000043">
    <property type="protein sequence ID" value="RNM13058.1"/>
    <property type="molecule type" value="Genomic_DNA"/>
</dbReference>
<keyword evidence="3" id="KW-1185">Reference proteome</keyword>
<feature type="transmembrane region" description="Helical" evidence="1">
    <location>
        <begin position="86"/>
        <end position="106"/>
    </location>
</feature>
<accession>A0A3N0GLP2</accession>
<reference evidence="2 3" key="1">
    <citation type="submission" date="2018-11" db="EMBL/GenBank/DDBJ databases">
        <authorList>
            <person name="Li F."/>
        </authorList>
    </citation>
    <scope>NUCLEOTIDE SEQUENCE [LARGE SCALE GENOMIC DNA]</scope>
    <source>
        <strain evidence="2 3">Gsoil 818</strain>
    </source>
</reference>
<keyword evidence="1" id="KW-0812">Transmembrane</keyword>
<evidence type="ECO:0000313" key="2">
    <source>
        <dbReference type="EMBL" id="RNM13058.1"/>
    </source>
</evidence>
<dbReference type="OrthoDB" id="9813172at2"/>
<proteinExistence type="predicted"/>
<dbReference type="InterPro" id="IPR011737">
    <property type="entry name" value="CHP02206_TP0381"/>
</dbReference>
<dbReference type="Proteomes" id="UP000279994">
    <property type="component" value="Unassembled WGS sequence"/>
</dbReference>
<feature type="transmembrane region" description="Helical" evidence="1">
    <location>
        <begin position="56"/>
        <end position="74"/>
    </location>
</feature>
<feature type="transmembrane region" description="Helical" evidence="1">
    <location>
        <begin position="174"/>
        <end position="193"/>
    </location>
</feature>
<dbReference type="AlphaFoldDB" id="A0A3N0GLP2"/>
<dbReference type="NCBIfam" id="TIGR02206">
    <property type="entry name" value="intg_mem_TP0381"/>
    <property type="match status" value="1"/>
</dbReference>
<evidence type="ECO:0000256" key="1">
    <source>
        <dbReference type="SAM" id="Phobius"/>
    </source>
</evidence>
<gene>
    <name evidence="2" type="ORF">EFL26_16665</name>
</gene>
<feature type="transmembrane region" description="Helical" evidence="1">
    <location>
        <begin position="245"/>
        <end position="266"/>
    </location>
</feature>